<dbReference type="AlphaFoldDB" id="A0A979G7E5"/>
<protein>
    <recommendedName>
        <fullName evidence="4">Secreted protein</fullName>
    </recommendedName>
</protein>
<name>A0A979G7E5_CHIPD</name>
<keyword evidence="1" id="KW-0732">Signal</keyword>
<reference evidence="2 3" key="2">
    <citation type="journal article" date="2010" name="Stand. Genomic Sci.">
        <title>Complete genome sequence of Chitinophaga pinensis type strain (UQM 2034).</title>
        <authorList>
            <person name="Glavina Del Rio T."/>
            <person name="Abt B."/>
            <person name="Spring S."/>
            <person name="Lapidus A."/>
            <person name="Nolan M."/>
            <person name="Tice H."/>
            <person name="Copeland A."/>
            <person name="Cheng J.F."/>
            <person name="Chen F."/>
            <person name="Bruce D."/>
            <person name="Goodwin L."/>
            <person name="Pitluck S."/>
            <person name="Ivanova N."/>
            <person name="Mavromatis K."/>
            <person name="Mikhailova N."/>
            <person name="Pati A."/>
            <person name="Chen A."/>
            <person name="Palaniappan K."/>
            <person name="Land M."/>
            <person name="Hauser L."/>
            <person name="Chang Y.J."/>
            <person name="Jeffries C.D."/>
            <person name="Chain P."/>
            <person name="Saunders E."/>
            <person name="Detter J.C."/>
            <person name="Brettin T."/>
            <person name="Rohde M."/>
            <person name="Goker M."/>
            <person name="Bristow J."/>
            <person name="Eisen J.A."/>
            <person name="Markowitz V."/>
            <person name="Hugenholtz P."/>
            <person name="Kyrpides N.C."/>
            <person name="Klenk H.P."/>
            <person name="Lucas S."/>
        </authorList>
    </citation>
    <scope>NUCLEOTIDE SEQUENCE [LARGE SCALE GENOMIC DNA]</scope>
    <source>
        <strain evidence="3">ATCC 43595 / DSM 2588 / LMG 13176 / NBRC 15968 / NCIMB 11800 / UQM 2034</strain>
    </source>
</reference>
<feature type="signal peptide" evidence="1">
    <location>
        <begin position="1"/>
        <end position="26"/>
    </location>
</feature>
<gene>
    <name evidence="2" type="ordered locus">Cpin_4647</name>
</gene>
<dbReference type="KEGG" id="cpi:Cpin_4647"/>
<proteinExistence type="predicted"/>
<evidence type="ECO:0000313" key="3">
    <source>
        <dbReference type="Proteomes" id="UP000002215"/>
    </source>
</evidence>
<feature type="chain" id="PRO_5037723478" description="Secreted protein" evidence="1">
    <location>
        <begin position="27"/>
        <end position="99"/>
    </location>
</feature>
<accession>A0A979G7E5</accession>
<sequence>MNRAKKLAFCLLTAVFAFGFSSFNNHRPYTVYRYYKVDMTYPNASDYRGYVYYSGDLCVTGGNLCSALWSINDPLPAEGSALPSSSNYMGGVIHGHVEL</sequence>
<evidence type="ECO:0000313" key="2">
    <source>
        <dbReference type="EMBL" id="ACU62086.1"/>
    </source>
</evidence>
<evidence type="ECO:0000256" key="1">
    <source>
        <dbReference type="SAM" id="SignalP"/>
    </source>
</evidence>
<reference evidence="3" key="1">
    <citation type="submission" date="2009-08" db="EMBL/GenBank/DDBJ databases">
        <title>The complete genome of Chitinophaga pinensis DSM 2588.</title>
        <authorList>
            <consortium name="US DOE Joint Genome Institute (JGI-PGF)"/>
            <person name="Lucas S."/>
            <person name="Copeland A."/>
            <person name="Lapidus A."/>
            <person name="Glavina del Rio T."/>
            <person name="Dalin E."/>
            <person name="Tice H."/>
            <person name="Bruce D."/>
            <person name="Goodwin L."/>
            <person name="Pitluck S."/>
            <person name="Kyrpides N."/>
            <person name="Mavromatis K."/>
            <person name="Ivanova N."/>
            <person name="Mikhailova N."/>
            <person name="Sims D."/>
            <person name="Meinche L."/>
            <person name="Brettin T."/>
            <person name="Detter J.C."/>
            <person name="Han C."/>
            <person name="Larimer F."/>
            <person name="Land M."/>
            <person name="Hauser L."/>
            <person name="Markowitz V."/>
            <person name="Cheng J.-F."/>
            <person name="Hugenholtz P."/>
            <person name="Woyke T."/>
            <person name="Wu D."/>
            <person name="Spring S."/>
            <person name="Klenk H.-P."/>
            <person name="Eisen J.A."/>
        </authorList>
    </citation>
    <scope>NUCLEOTIDE SEQUENCE [LARGE SCALE GENOMIC DNA]</scope>
    <source>
        <strain evidence="3">ATCC 43595 / DSM 2588 / LMG 13176 / NBRC 15968 / NCIMB 11800 / UQM 2034</strain>
    </source>
</reference>
<organism evidence="2 3">
    <name type="scientific">Chitinophaga pinensis (strain ATCC 43595 / DSM 2588 / LMG 13176 / NBRC 15968 / NCIMB 11800 / UQM 2034)</name>
    <dbReference type="NCBI Taxonomy" id="485918"/>
    <lineage>
        <taxon>Bacteria</taxon>
        <taxon>Pseudomonadati</taxon>
        <taxon>Bacteroidota</taxon>
        <taxon>Chitinophagia</taxon>
        <taxon>Chitinophagales</taxon>
        <taxon>Chitinophagaceae</taxon>
        <taxon>Chitinophaga</taxon>
    </lineage>
</organism>
<dbReference type="EMBL" id="CP001699">
    <property type="protein sequence ID" value="ACU62086.1"/>
    <property type="molecule type" value="Genomic_DNA"/>
</dbReference>
<dbReference type="Proteomes" id="UP000002215">
    <property type="component" value="Chromosome"/>
</dbReference>
<evidence type="ECO:0008006" key="4">
    <source>
        <dbReference type="Google" id="ProtNLM"/>
    </source>
</evidence>